<keyword evidence="1" id="KW-0472">Membrane</keyword>
<gene>
    <name evidence="2" type="ORF">SAMN05216240_2855</name>
</gene>
<dbReference type="GeneID" id="31771635"/>
<evidence type="ECO:0000313" key="3">
    <source>
        <dbReference type="Proteomes" id="UP000196803"/>
    </source>
</evidence>
<organism evidence="2 3">
    <name type="scientific">Caldicellulosiruptor bescii</name>
    <name type="common">Anaerocellum thermophilum</name>
    <dbReference type="NCBI Taxonomy" id="31899"/>
    <lineage>
        <taxon>Bacteria</taxon>
        <taxon>Bacillati</taxon>
        <taxon>Bacillota</taxon>
        <taxon>Bacillota incertae sedis</taxon>
        <taxon>Caldicellulosiruptorales</taxon>
        <taxon>Caldicellulosiruptoraceae</taxon>
        <taxon>Caldicellulosiruptor</taxon>
    </lineage>
</organism>
<feature type="transmembrane region" description="Helical" evidence="1">
    <location>
        <begin position="7"/>
        <end position="24"/>
    </location>
</feature>
<dbReference type="EMBL" id="FXXC01000001">
    <property type="protein sequence ID" value="SMR95829.1"/>
    <property type="molecule type" value="Genomic_DNA"/>
</dbReference>
<comment type="caution">
    <text evidence="2">The sequence shown here is derived from an EMBL/GenBank/DDBJ whole genome shotgun (WGS) entry which is preliminary data.</text>
</comment>
<accession>A0ABY1SBP5</accession>
<dbReference type="Proteomes" id="UP000196803">
    <property type="component" value="Unassembled WGS sequence"/>
</dbReference>
<dbReference type="RefSeq" id="WP_015906882.1">
    <property type="nucleotide sequence ID" value="NZ_FUZJ01000001.1"/>
</dbReference>
<keyword evidence="3" id="KW-1185">Reference proteome</keyword>
<sequence length="88" mass="10016">MKKVTLINLIIMFLILLSLMVFLFEFNGKYSLVAHSEGLKSIDINCFRIKIVGTSAQIVNNYPLYITCVALLINLGILIYCFVKKNKN</sequence>
<evidence type="ECO:0000256" key="1">
    <source>
        <dbReference type="SAM" id="Phobius"/>
    </source>
</evidence>
<reference evidence="2 3" key="1">
    <citation type="submission" date="2017-05" db="EMBL/GenBank/DDBJ databases">
        <authorList>
            <person name="Varghese N."/>
            <person name="Submissions S."/>
        </authorList>
    </citation>
    <scope>NUCLEOTIDE SEQUENCE [LARGE SCALE GENOMIC DNA]</scope>
    <source>
        <strain evidence="2 3">MACB1020</strain>
    </source>
</reference>
<feature type="transmembrane region" description="Helical" evidence="1">
    <location>
        <begin position="62"/>
        <end position="83"/>
    </location>
</feature>
<protein>
    <submittedName>
        <fullName evidence="2">Uncharacterized protein</fullName>
    </submittedName>
</protein>
<keyword evidence="1" id="KW-0812">Transmembrane</keyword>
<name>A0ABY1SBP5_CALBS</name>
<proteinExistence type="predicted"/>
<keyword evidence="1" id="KW-1133">Transmembrane helix</keyword>
<evidence type="ECO:0000313" key="2">
    <source>
        <dbReference type="EMBL" id="SMR95829.1"/>
    </source>
</evidence>